<keyword evidence="1" id="KW-0433">Leucine-rich repeat</keyword>
<dbReference type="InterPro" id="IPR003591">
    <property type="entry name" value="Leu-rich_rpt_typical-subtyp"/>
</dbReference>
<dbReference type="Pfam" id="PF00560">
    <property type="entry name" value="LRR_1"/>
    <property type="match status" value="1"/>
</dbReference>
<keyword evidence="3" id="KW-0677">Repeat</keyword>
<evidence type="ECO:0000256" key="2">
    <source>
        <dbReference type="ARBA" id="ARBA00022729"/>
    </source>
</evidence>
<sequence>MIRRKMTVSQSLWPFMSSLAYLLTYTIASGQDCLAPAPCECPINRDTKTTIFDCASQGLTKFPLFTNQSKYLPVRAILLGGNKLRFLDEEDFYPFRKTPLLALNFSNNQLFETNLAGSVFRYVRENLTSLDLSRNRFDLETLPWPFLSKLSSLRQLILKGNFQTITGSPRIQANAFQGLNFLEKLDISGCSIQSLDSRAFSGLGQLKHLNLAANTFRYVPEEALGILNNLKALSLADNFLLGISRDAFQNLVSLEELDLSNNWLQHVNAFSVGCFAGVNQTLKRFFVRHCHISYLPPSVLSPLGELQLLDLSENNIEWLEPGLFMPLKNLRELRLGGNRLGITTGQFIGLESCLKYLDISKLELTKMPMDSLKNLTKLEKIDASFNAFTEIDNITLQGLDVREVRLAGMQIASVAPDAFTTFTTHQGNVVLDLNGNLINETTWVDPVIFERVDLRENPLHCDCSLHAQLSELSKITKKALILGHCKSPLEFKGVEINDRFMQRAENCRSDTISSASVRFCSHSWLLLNILQGFFFLLFYLEKYKQCFESRELWRPFLLSTHKRQSQDLQRMRQSISPNHTTRKYFISPINLKTMFSNMLTLSVSVMVAVCIGLSSADDNCPASLPCTCKDDTDLVTGNPIYVIDCDKRNLTSVPVFTRYTGKAIDKIILSNNRIKNISETAFSAFDGKVKGLDFSYNILERIHVNAFRPFRESLNFLDLQDNSFDLSTLPWEFLTVVPKVTELDIQGSYKYANKMLPANAFLNLPNLKKLILSRSYLTSVHPDAFNGSTNLEKINLYGNSLTDVPVEALRGLKKLKDFDIDANDIKSIPARAFETLDSLEELTLSRLDLYELDAIHPDAFIGIGDSLKRLSFYSSYLSVLPHRAFSPLKALTELDITFNDITEFPPNAFSALVNLKTLEISGNPLNFTTDMFLGLEDRLETIIMRSLIGYTNSLPLESLKTLKKLKWIDASKNGWTHLTRETIAGLDVERLTLLWMDINHVAPDAFDDMKTYRGSLSIELDTNNLSDTSWIDSVIFQQVDLRGNPIHCTCHLYREISRGHPRMSVDGECATPEAYQGLILKSGFLKKARENCGPMPVDNCRGPFYTASGRQNSLCFGPLTVLALFLAALSFSLNQ</sequence>
<dbReference type="SUPFAM" id="SSF52047">
    <property type="entry name" value="RNI-like"/>
    <property type="match status" value="1"/>
</dbReference>
<dbReference type="Gene3D" id="3.80.10.10">
    <property type="entry name" value="Ribonuclease Inhibitor"/>
    <property type="match status" value="6"/>
</dbReference>
<dbReference type="InterPro" id="IPR001611">
    <property type="entry name" value="Leu-rich_rpt"/>
</dbReference>
<dbReference type="PANTHER" id="PTHR24369:SF210">
    <property type="entry name" value="CHAOPTIN-RELATED"/>
    <property type="match status" value="1"/>
</dbReference>
<dbReference type="PANTHER" id="PTHR24369">
    <property type="entry name" value="ANTIGEN BSP, PUTATIVE-RELATED"/>
    <property type="match status" value="1"/>
</dbReference>
<feature type="signal peptide" evidence="4">
    <location>
        <begin position="1"/>
        <end position="30"/>
    </location>
</feature>
<dbReference type="STRING" id="7574.A0A1S3JL05"/>
<dbReference type="PROSITE" id="PS51450">
    <property type="entry name" value="LRR"/>
    <property type="match status" value="1"/>
</dbReference>
<dbReference type="GO" id="GO:0005886">
    <property type="term" value="C:plasma membrane"/>
    <property type="evidence" value="ECO:0007669"/>
    <property type="project" value="TreeGrafter"/>
</dbReference>
<name>A0A1S3JL05_LINAN</name>
<evidence type="ECO:0000256" key="4">
    <source>
        <dbReference type="SAM" id="SignalP"/>
    </source>
</evidence>
<dbReference type="FunFam" id="3.80.10.10:FF:001164">
    <property type="entry name" value="GH01279p"/>
    <property type="match status" value="1"/>
</dbReference>
<dbReference type="Pfam" id="PF13855">
    <property type="entry name" value="LRR_8"/>
    <property type="match status" value="5"/>
</dbReference>
<dbReference type="SMART" id="SM00365">
    <property type="entry name" value="LRR_SD22"/>
    <property type="match status" value="6"/>
</dbReference>
<dbReference type="GeneID" id="106174206"/>
<accession>A0A1S3JL05</accession>
<protein>
    <submittedName>
        <fullName evidence="6">Uncharacterized protein LOC106174206</fullName>
    </submittedName>
</protein>
<evidence type="ECO:0000256" key="3">
    <source>
        <dbReference type="ARBA" id="ARBA00022737"/>
    </source>
</evidence>
<reference evidence="6" key="1">
    <citation type="submission" date="2025-08" db="UniProtKB">
        <authorList>
            <consortium name="RefSeq"/>
        </authorList>
    </citation>
    <scope>IDENTIFICATION</scope>
    <source>
        <tissue evidence="6">Gonads</tissue>
    </source>
</reference>
<keyword evidence="5" id="KW-1185">Reference proteome</keyword>
<proteinExistence type="predicted"/>
<dbReference type="InterPro" id="IPR050541">
    <property type="entry name" value="LRR_TM_domain-containing"/>
</dbReference>
<evidence type="ECO:0000256" key="1">
    <source>
        <dbReference type="ARBA" id="ARBA00022614"/>
    </source>
</evidence>
<dbReference type="RefSeq" id="XP_013411095.1">
    <property type="nucleotide sequence ID" value="XM_013555641.1"/>
</dbReference>
<evidence type="ECO:0000313" key="5">
    <source>
        <dbReference type="Proteomes" id="UP000085678"/>
    </source>
</evidence>
<dbReference type="InParanoid" id="A0A1S3JL05"/>
<dbReference type="SUPFAM" id="SSF52058">
    <property type="entry name" value="L domain-like"/>
    <property type="match status" value="2"/>
</dbReference>
<feature type="chain" id="PRO_5010273569" evidence="4">
    <location>
        <begin position="31"/>
        <end position="1135"/>
    </location>
</feature>
<dbReference type="OrthoDB" id="2013775at2759"/>
<dbReference type="InterPro" id="IPR032675">
    <property type="entry name" value="LRR_dom_sf"/>
</dbReference>
<keyword evidence="2 4" id="KW-0732">Signal</keyword>
<evidence type="ECO:0000313" key="6">
    <source>
        <dbReference type="RefSeq" id="XP_013411095.1"/>
    </source>
</evidence>
<dbReference type="KEGG" id="lak:106174206"/>
<dbReference type="SMART" id="SM00369">
    <property type="entry name" value="LRR_TYP"/>
    <property type="match status" value="12"/>
</dbReference>
<gene>
    <name evidence="6" type="primary">LOC106174206</name>
</gene>
<organism evidence="5 6">
    <name type="scientific">Lingula anatina</name>
    <name type="common">Brachiopod</name>
    <name type="synonym">Lingula unguis</name>
    <dbReference type="NCBI Taxonomy" id="7574"/>
    <lineage>
        <taxon>Eukaryota</taxon>
        <taxon>Metazoa</taxon>
        <taxon>Spiralia</taxon>
        <taxon>Lophotrochozoa</taxon>
        <taxon>Brachiopoda</taxon>
        <taxon>Linguliformea</taxon>
        <taxon>Lingulata</taxon>
        <taxon>Lingulida</taxon>
        <taxon>Linguloidea</taxon>
        <taxon>Lingulidae</taxon>
        <taxon>Lingula</taxon>
    </lineage>
</organism>
<dbReference type="Proteomes" id="UP000085678">
    <property type="component" value="Unplaced"/>
</dbReference>
<dbReference type="AlphaFoldDB" id="A0A1S3JL05"/>